<sequence length="176" mass="18817">MASPASHPVVAVLDPAPDEDQPAALWHVQTDPAYTSAAAVLSGAWLIGPGEVPAERLDDLLARTVPVRLGTEAGERFVSDLAAAIDDARGEISRAAAKAAEESAAFKALRLPAVATPEPEELAGAYRGEERGRRAWSVAQAIGQLAAQWHDIERRRRSRRRLSEALGPEIRPLPLP</sequence>
<dbReference type="STRING" id="29321.AAV33_09315"/>
<dbReference type="AlphaFoldDB" id="I7IXS7"/>
<name>I7IXS7_9CORY</name>
<dbReference type="EMBL" id="CAJZ01000194">
    <property type="protein sequence ID" value="CCI84038.1"/>
    <property type="molecule type" value="Genomic_DNA"/>
</dbReference>
<dbReference type="EMBL" id="AHAE01000079">
    <property type="protein sequence ID" value="EJZ81381.1"/>
    <property type="molecule type" value="Genomic_DNA"/>
</dbReference>
<evidence type="ECO:0000313" key="3">
    <source>
        <dbReference type="Proteomes" id="UP000006078"/>
    </source>
</evidence>
<dbReference type="Proteomes" id="UP000006078">
    <property type="component" value="Unassembled WGS sequence"/>
</dbReference>
<evidence type="ECO:0000313" key="2">
    <source>
        <dbReference type="EMBL" id="EJZ81381.1"/>
    </source>
</evidence>
<keyword evidence="3" id="KW-1185">Reference proteome</keyword>
<proteinExistence type="predicted"/>
<protein>
    <submittedName>
        <fullName evidence="1">Uncharacterized protein</fullName>
    </submittedName>
</protein>
<gene>
    <name evidence="1" type="ORF">BN46_1316</name>
    <name evidence="2" type="ORF">HMPREF9719_01691</name>
</gene>
<dbReference type="RefSeq" id="WP_004601581.1">
    <property type="nucleotide sequence ID" value="NZ_HF541868.1"/>
</dbReference>
<reference evidence="1 4" key="1">
    <citation type="journal article" date="2012" name="J. Bacteriol.">
        <title>Draft Genome Sequence of Turicella otitidis ATCC 51513, Isolated from Middle Ear Fluid from a Child with Otitis Media.</title>
        <authorList>
            <person name="Brinkrolf K."/>
            <person name="Schneider J."/>
            <person name="Knecht M."/>
            <person name="Ruckert C."/>
            <person name="Tauch A."/>
        </authorList>
    </citation>
    <scope>NUCLEOTIDE SEQUENCE [LARGE SCALE GENOMIC DNA]</scope>
    <source>
        <strain evidence="1 4">ATCC 51513</strain>
    </source>
</reference>
<accession>I7IXS7</accession>
<dbReference type="OrthoDB" id="4410665at2"/>
<dbReference type="Proteomes" id="UP000011016">
    <property type="component" value="Unassembled WGS sequence"/>
</dbReference>
<dbReference type="eggNOG" id="ENOG5031F1X">
    <property type="taxonomic scope" value="Bacteria"/>
</dbReference>
<evidence type="ECO:0000313" key="1">
    <source>
        <dbReference type="EMBL" id="CCI84038.1"/>
    </source>
</evidence>
<evidence type="ECO:0000313" key="4">
    <source>
        <dbReference type="Proteomes" id="UP000011016"/>
    </source>
</evidence>
<dbReference type="HOGENOM" id="CLU_130306_0_0_11"/>
<comment type="caution">
    <text evidence="1">The sequence shown here is derived from an EMBL/GenBank/DDBJ whole genome shotgun (WGS) entry which is preliminary data.</text>
</comment>
<organism evidence="1 4">
    <name type="scientific">Corynebacterium otitidis ATCC 51513</name>
    <dbReference type="NCBI Taxonomy" id="883169"/>
    <lineage>
        <taxon>Bacteria</taxon>
        <taxon>Bacillati</taxon>
        <taxon>Actinomycetota</taxon>
        <taxon>Actinomycetes</taxon>
        <taxon>Mycobacteriales</taxon>
        <taxon>Corynebacteriaceae</taxon>
        <taxon>Corynebacterium</taxon>
    </lineage>
</organism>
<reference evidence="2 3" key="2">
    <citation type="submission" date="2012-08" db="EMBL/GenBank/DDBJ databases">
        <title>The Genome Sequence of Turicella otitidis ATCC 51513.</title>
        <authorList>
            <consortium name="The Broad Institute Genome Sequencing Platform"/>
            <person name="Earl A."/>
            <person name="Ward D."/>
            <person name="Feldgarden M."/>
            <person name="Gevers D."/>
            <person name="Huys G."/>
            <person name="Walker B."/>
            <person name="Young S.K."/>
            <person name="Zeng Q."/>
            <person name="Gargeya S."/>
            <person name="Fitzgerald M."/>
            <person name="Haas B."/>
            <person name="Abouelleil A."/>
            <person name="Alvarado L."/>
            <person name="Arachchi H.M."/>
            <person name="Berlin A.M."/>
            <person name="Chapman S.B."/>
            <person name="Goldberg J."/>
            <person name="Griggs A."/>
            <person name="Gujja S."/>
            <person name="Hansen M."/>
            <person name="Howarth C."/>
            <person name="Imamovic A."/>
            <person name="Larimer J."/>
            <person name="McCowen C."/>
            <person name="Montmayeur A."/>
            <person name="Murphy C."/>
            <person name="Neiman D."/>
            <person name="Pearson M."/>
            <person name="Priest M."/>
            <person name="Roberts A."/>
            <person name="Saif S."/>
            <person name="Shea T."/>
            <person name="Sisk P."/>
            <person name="Sykes S."/>
            <person name="Wortman J."/>
            <person name="Nusbaum C."/>
            <person name="Birren B."/>
        </authorList>
    </citation>
    <scope>NUCLEOTIDE SEQUENCE [LARGE SCALE GENOMIC DNA]</scope>
    <source>
        <strain evidence="2 3">ATCC 51513</strain>
    </source>
</reference>